<feature type="transmembrane region" description="Helical" evidence="1">
    <location>
        <begin position="48"/>
        <end position="68"/>
    </location>
</feature>
<feature type="transmembrane region" description="Helical" evidence="1">
    <location>
        <begin position="80"/>
        <end position="104"/>
    </location>
</feature>
<keyword evidence="1" id="KW-1133">Transmembrane helix</keyword>
<keyword evidence="1" id="KW-0812">Transmembrane</keyword>
<dbReference type="Pfam" id="PF10724">
    <property type="entry name" value="DUF2516"/>
    <property type="match status" value="1"/>
</dbReference>
<proteinExistence type="predicted"/>
<feature type="transmembrane region" description="Helical" evidence="1">
    <location>
        <begin position="6"/>
        <end position="28"/>
    </location>
</feature>
<name>A0ABN1QTU1_9ACTN</name>
<evidence type="ECO:0000256" key="1">
    <source>
        <dbReference type="SAM" id="Phobius"/>
    </source>
</evidence>
<accession>A0ABN1QTU1</accession>
<dbReference type="RefSeq" id="WP_343953884.1">
    <property type="nucleotide sequence ID" value="NZ_BAAAHQ010000041.1"/>
</dbReference>
<evidence type="ECO:0000313" key="2">
    <source>
        <dbReference type="EMBL" id="GAA0947402.1"/>
    </source>
</evidence>
<dbReference type="Proteomes" id="UP001501578">
    <property type="component" value="Unassembled WGS sequence"/>
</dbReference>
<evidence type="ECO:0000313" key="3">
    <source>
        <dbReference type="Proteomes" id="UP001501578"/>
    </source>
</evidence>
<gene>
    <name evidence="2" type="ORF">GCM10009560_63870</name>
</gene>
<dbReference type="EMBL" id="BAAAHQ010000041">
    <property type="protein sequence ID" value="GAA0947402.1"/>
    <property type="molecule type" value="Genomic_DNA"/>
</dbReference>
<protein>
    <submittedName>
        <fullName evidence="2">DUF2516 family protein</fullName>
    </submittedName>
</protein>
<keyword evidence="1" id="KW-0472">Membrane</keyword>
<sequence length="125" mass="12993">MSLINAVLNLLFLVLAGGILVMSAYALIHALRVPADAFTSAGKLKKNIWLLILGVATLISAAVAWSYVNQFLMVGGQAFIGLNALFSGGIFIIASIIAATVYVVDVKPAVKGMGGRGNSGPYGPW</sequence>
<organism evidence="2 3">
    <name type="scientific">Nonomuraea longicatena</name>
    <dbReference type="NCBI Taxonomy" id="83682"/>
    <lineage>
        <taxon>Bacteria</taxon>
        <taxon>Bacillati</taxon>
        <taxon>Actinomycetota</taxon>
        <taxon>Actinomycetes</taxon>
        <taxon>Streptosporangiales</taxon>
        <taxon>Streptosporangiaceae</taxon>
        <taxon>Nonomuraea</taxon>
    </lineage>
</organism>
<reference evidence="2 3" key="1">
    <citation type="journal article" date="2019" name="Int. J. Syst. Evol. Microbiol.">
        <title>The Global Catalogue of Microorganisms (GCM) 10K type strain sequencing project: providing services to taxonomists for standard genome sequencing and annotation.</title>
        <authorList>
            <consortium name="The Broad Institute Genomics Platform"/>
            <consortium name="The Broad Institute Genome Sequencing Center for Infectious Disease"/>
            <person name="Wu L."/>
            <person name="Ma J."/>
        </authorList>
    </citation>
    <scope>NUCLEOTIDE SEQUENCE [LARGE SCALE GENOMIC DNA]</scope>
    <source>
        <strain evidence="2 3">JCM 11136</strain>
    </source>
</reference>
<keyword evidence="3" id="KW-1185">Reference proteome</keyword>
<comment type="caution">
    <text evidence="2">The sequence shown here is derived from an EMBL/GenBank/DDBJ whole genome shotgun (WGS) entry which is preliminary data.</text>
</comment>
<dbReference type="InterPro" id="IPR019662">
    <property type="entry name" value="DUF2516"/>
</dbReference>